<dbReference type="GO" id="GO:0016757">
    <property type="term" value="F:glycosyltransferase activity"/>
    <property type="evidence" value="ECO:0007669"/>
    <property type="project" value="UniProtKB-KW"/>
</dbReference>
<dbReference type="Proteomes" id="UP000030988">
    <property type="component" value="Unassembled WGS sequence"/>
</dbReference>
<sequence length="295" mass="34020">MLKRLCGRLAPHPIHVHIDKKSTTLSLAEVEAIPNVVTALQEVEVHWADFSMVRAAFLLLERAQQETPDGHTLLLSGSCYPLVPVEWLVRYLAQHRDRDIIQLIRVGPRSELHRLVARRWRMRPFLTTATRVRVPLVAKADDFARRLYNALTRRLGRDFLREIGGRTPHHGSSWWAISPASRDYLLELWRQHPQWFTAFESVYAVDEIFIHTLLANGERRGHQIGPTTDLGTETIYDAPLHFVFQGNARSVEDTPETRVAVERTEKFFLRKLSSCNTDLLDWIDTRADNLHRTGA</sequence>
<evidence type="ECO:0000256" key="2">
    <source>
        <dbReference type="ARBA" id="ARBA00022676"/>
    </source>
</evidence>
<evidence type="ECO:0000256" key="4">
    <source>
        <dbReference type="ARBA" id="ARBA00023136"/>
    </source>
</evidence>
<comment type="caution">
    <text evidence="6">The sequence shown here is derived from an EMBL/GenBank/DDBJ whole genome shotgun (WGS) entry which is preliminary data.</text>
</comment>
<organism evidence="6 7">
    <name type="scientific">Croceibacterium mercuriale</name>
    <dbReference type="NCBI Taxonomy" id="1572751"/>
    <lineage>
        <taxon>Bacteria</taxon>
        <taxon>Pseudomonadati</taxon>
        <taxon>Pseudomonadota</taxon>
        <taxon>Alphaproteobacteria</taxon>
        <taxon>Sphingomonadales</taxon>
        <taxon>Erythrobacteraceae</taxon>
        <taxon>Croceibacterium</taxon>
    </lineage>
</organism>
<dbReference type="GO" id="GO:0016020">
    <property type="term" value="C:membrane"/>
    <property type="evidence" value="ECO:0007669"/>
    <property type="project" value="UniProtKB-SubCell"/>
</dbReference>
<accession>A0A0B2BX76</accession>
<evidence type="ECO:0008006" key="8">
    <source>
        <dbReference type="Google" id="ProtNLM"/>
    </source>
</evidence>
<evidence type="ECO:0000256" key="3">
    <source>
        <dbReference type="ARBA" id="ARBA00022679"/>
    </source>
</evidence>
<dbReference type="Pfam" id="PF02485">
    <property type="entry name" value="Branch"/>
    <property type="match status" value="1"/>
</dbReference>
<evidence type="ECO:0000256" key="1">
    <source>
        <dbReference type="ARBA" id="ARBA00004606"/>
    </source>
</evidence>
<keyword evidence="2" id="KW-0328">Glycosyltransferase</keyword>
<keyword evidence="3" id="KW-0808">Transferase</keyword>
<dbReference type="EMBL" id="JTDN01000003">
    <property type="protein sequence ID" value="KHL24231.1"/>
    <property type="molecule type" value="Genomic_DNA"/>
</dbReference>
<protein>
    <recommendedName>
        <fullName evidence="8">Glycosyl transferase</fullName>
    </recommendedName>
</protein>
<evidence type="ECO:0000313" key="7">
    <source>
        <dbReference type="Proteomes" id="UP000030988"/>
    </source>
</evidence>
<dbReference type="AlphaFoldDB" id="A0A0B2BX76"/>
<keyword evidence="4" id="KW-0472">Membrane</keyword>
<comment type="subcellular location">
    <subcellularLocation>
        <location evidence="1">Membrane</location>
        <topology evidence="1">Single-pass type II membrane protein</topology>
    </subcellularLocation>
</comment>
<evidence type="ECO:0000313" key="6">
    <source>
        <dbReference type="EMBL" id="KHL24231.1"/>
    </source>
</evidence>
<gene>
    <name evidence="6" type="ORF">PK98_14705</name>
</gene>
<dbReference type="STRING" id="1572751.PK98_14705"/>
<evidence type="ECO:0000256" key="5">
    <source>
        <dbReference type="ARBA" id="ARBA00023180"/>
    </source>
</evidence>
<reference evidence="6 7" key="1">
    <citation type="submission" date="2014-11" db="EMBL/GenBank/DDBJ databases">
        <title>Draft genome sequence of Kirrobacter mercurialis.</title>
        <authorList>
            <person name="Coil D.A."/>
            <person name="Eisen J.A."/>
        </authorList>
    </citation>
    <scope>NUCLEOTIDE SEQUENCE [LARGE SCALE GENOMIC DNA]</scope>
    <source>
        <strain evidence="6 7">Coronado</strain>
    </source>
</reference>
<keyword evidence="7" id="KW-1185">Reference proteome</keyword>
<proteinExistence type="predicted"/>
<dbReference type="InterPro" id="IPR003406">
    <property type="entry name" value="Glyco_trans_14"/>
</dbReference>
<keyword evidence="5" id="KW-0325">Glycoprotein</keyword>
<name>A0A0B2BX76_9SPHN</name>